<feature type="region of interest" description="Disordered" evidence="1">
    <location>
        <begin position="1"/>
        <end position="71"/>
    </location>
</feature>
<organism evidence="2 3">
    <name type="scientific">Metarhizium guizhouense (strain ARSEF 977)</name>
    <dbReference type="NCBI Taxonomy" id="1276136"/>
    <lineage>
        <taxon>Eukaryota</taxon>
        <taxon>Fungi</taxon>
        <taxon>Dikarya</taxon>
        <taxon>Ascomycota</taxon>
        <taxon>Pezizomycotina</taxon>
        <taxon>Sordariomycetes</taxon>
        <taxon>Hypocreomycetidae</taxon>
        <taxon>Hypocreales</taxon>
        <taxon>Clavicipitaceae</taxon>
        <taxon>Metarhizium</taxon>
    </lineage>
</organism>
<dbReference type="GO" id="GO:0003700">
    <property type="term" value="F:DNA-binding transcription factor activity"/>
    <property type="evidence" value="ECO:0007669"/>
    <property type="project" value="InterPro"/>
</dbReference>
<protein>
    <submittedName>
        <fullName evidence="2">BZIP transcription factor</fullName>
    </submittedName>
</protein>
<keyword evidence="3" id="KW-1185">Reference proteome</keyword>
<dbReference type="CDD" id="cd14688">
    <property type="entry name" value="bZIP_YAP"/>
    <property type="match status" value="1"/>
</dbReference>
<dbReference type="OrthoDB" id="4940605at2759"/>
<dbReference type="InterPro" id="IPR046347">
    <property type="entry name" value="bZIP_sf"/>
</dbReference>
<name>A0A0B4HEA2_METGA</name>
<evidence type="ECO:0000313" key="2">
    <source>
        <dbReference type="EMBL" id="KID90502.1"/>
    </source>
</evidence>
<feature type="region of interest" description="Disordered" evidence="1">
    <location>
        <begin position="121"/>
        <end position="159"/>
    </location>
</feature>
<proteinExistence type="predicted"/>
<dbReference type="AlphaFoldDB" id="A0A0B4HEA2"/>
<accession>A0A0B4HEA2</accession>
<dbReference type="SUPFAM" id="SSF57959">
    <property type="entry name" value="Leucine zipper domain"/>
    <property type="match status" value="1"/>
</dbReference>
<feature type="compositionally biased region" description="Basic and acidic residues" evidence="1">
    <location>
        <begin position="53"/>
        <end position="63"/>
    </location>
</feature>
<evidence type="ECO:0000256" key="1">
    <source>
        <dbReference type="SAM" id="MobiDB-lite"/>
    </source>
</evidence>
<dbReference type="Proteomes" id="UP000031192">
    <property type="component" value="Unassembled WGS sequence"/>
</dbReference>
<evidence type="ECO:0000313" key="3">
    <source>
        <dbReference type="Proteomes" id="UP000031192"/>
    </source>
</evidence>
<feature type="compositionally biased region" description="Basic and acidic residues" evidence="1">
    <location>
        <begin position="124"/>
        <end position="139"/>
    </location>
</feature>
<gene>
    <name evidence="2" type="ORF">MGU_02379</name>
</gene>
<dbReference type="EMBL" id="AZNH01000005">
    <property type="protein sequence ID" value="KID90502.1"/>
    <property type="molecule type" value="Genomic_DNA"/>
</dbReference>
<dbReference type="Gene3D" id="1.20.5.170">
    <property type="match status" value="1"/>
</dbReference>
<sequence length="297" mass="31047">MTRPVPLLDNKVKDHPSSAAPSSADATGASASASASTHSKRHRSTTTMTPEQLARKRANDRNAQRAIRARRKAQVSQLEAELEALRNKPHACCRKLLQRNLELECELAMMKGSPLPCTSATPAHADEGTSTRASPEMHRVNGQLESSTYPPGGDMEDSMSARTSAGALLLSPAGGCDLDSSMSGETTSPAAVMSTTYPKCGLESRDAPLQGPVAAVYATESINATCMANPALDVVTCGQVCPPARIPSPSLPDLWPAGTPPYATNAGGIMDGLVALEVPCQSMMPAASTIPSTHFPQ</sequence>
<feature type="compositionally biased region" description="Low complexity" evidence="1">
    <location>
        <begin position="17"/>
        <end position="37"/>
    </location>
</feature>
<reference evidence="2 3" key="1">
    <citation type="journal article" date="2014" name="Proc. Natl. Acad. Sci. U.S.A.">
        <title>Trajectory and genomic determinants of fungal-pathogen speciation and host adaptation.</title>
        <authorList>
            <person name="Hu X."/>
            <person name="Xiao G."/>
            <person name="Zheng P."/>
            <person name="Shang Y."/>
            <person name="Su Y."/>
            <person name="Zhang X."/>
            <person name="Liu X."/>
            <person name="Zhan S."/>
            <person name="St Leger R.J."/>
            <person name="Wang C."/>
        </authorList>
    </citation>
    <scope>NUCLEOTIDE SEQUENCE [LARGE SCALE GENOMIC DNA]</scope>
    <source>
        <strain evidence="2 3">ARSEF 977</strain>
    </source>
</reference>
<comment type="caution">
    <text evidence="2">The sequence shown here is derived from an EMBL/GenBank/DDBJ whole genome shotgun (WGS) entry which is preliminary data.</text>
</comment>
<dbReference type="HOGENOM" id="CLU_057561_0_0_1"/>